<reference evidence="1 2" key="1">
    <citation type="submission" date="2024-06" db="EMBL/GenBank/DDBJ databases">
        <title>The Natural Products Discovery Center: Release of the First 8490 Sequenced Strains for Exploring Actinobacteria Biosynthetic Diversity.</title>
        <authorList>
            <person name="Kalkreuter E."/>
            <person name="Kautsar S.A."/>
            <person name="Yang D."/>
            <person name="Bader C.D."/>
            <person name="Teijaro C.N."/>
            <person name="Fluegel L."/>
            <person name="Davis C.M."/>
            <person name="Simpson J.R."/>
            <person name="Lauterbach L."/>
            <person name="Steele A.D."/>
            <person name="Gui C."/>
            <person name="Meng S."/>
            <person name="Li G."/>
            <person name="Viehrig K."/>
            <person name="Ye F."/>
            <person name="Su P."/>
            <person name="Kiefer A.F."/>
            <person name="Nichols A."/>
            <person name="Cepeda A.J."/>
            <person name="Yan W."/>
            <person name="Fan B."/>
            <person name="Jiang Y."/>
            <person name="Adhikari A."/>
            <person name="Zheng C.-J."/>
            <person name="Schuster L."/>
            <person name="Cowan T.M."/>
            <person name="Smanski M.J."/>
            <person name="Chevrette M.G."/>
            <person name="De Carvalho L.P.S."/>
            <person name="Shen B."/>
        </authorList>
    </citation>
    <scope>NUCLEOTIDE SEQUENCE [LARGE SCALE GENOMIC DNA]</scope>
    <source>
        <strain evidence="1 2">NPDC006286</strain>
    </source>
</reference>
<dbReference type="Proteomes" id="UP001550348">
    <property type="component" value="Unassembled WGS sequence"/>
</dbReference>
<keyword evidence="2" id="KW-1185">Reference proteome</keyword>
<dbReference type="RefSeq" id="WP_355667701.1">
    <property type="nucleotide sequence ID" value="NZ_JBEXRX010000156.1"/>
</dbReference>
<comment type="caution">
    <text evidence="1">The sequence shown here is derived from an EMBL/GenBank/DDBJ whole genome shotgun (WGS) entry which is preliminary data.</text>
</comment>
<protein>
    <submittedName>
        <fullName evidence="1">Uncharacterized protein</fullName>
    </submittedName>
</protein>
<gene>
    <name evidence="1" type="ORF">ABZ071_30600</name>
</gene>
<accession>A0ABV2VTP7</accession>
<dbReference type="EMBL" id="JBEXRX010000156">
    <property type="protein sequence ID" value="MEU0156166.1"/>
    <property type="molecule type" value="Genomic_DNA"/>
</dbReference>
<proteinExistence type="predicted"/>
<organism evidence="1 2">
    <name type="scientific">Micromonospora fulviviridis</name>
    <dbReference type="NCBI Taxonomy" id="47860"/>
    <lineage>
        <taxon>Bacteria</taxon>
        <taxon>Bacillati</taxon>
        <taxon>Actinomycetota</taxon>
        <taxon>Actinomycetes</taxon>
        <taxon>Micromonosporales</taxon>
        <taxon>Micromonosporaceae</taxon>
        <taxon>Micromonospora</taxon>
    </lineage>
</organism>
<evidence type="ECO:0000313" key="2">
    <source>
        <dbReference type="Proteomes" id="UP001550348"/>
    </source>
</evidence>
<evidence type="ECO:0000313" key="1">
    <source>
        <dbReference type="EMBL" id="MEU0156166.1"/>
    </source>
</evidence>
<dbReference type="Gene3D" id="3.40.190.10">
    <property type="entry name" value="Periplasmic binding protein-like II"/>
    <property type="match status" value="1"/>
</dbReference>
<sequence length="44" mass="4797">MKDPITGKTTGFDAYLAQLLAKYITGTPSVELVQVTAQTRELLL</sequence>
<name>A0ABV2VTP7_9ACTN</name>